<dbReference type="EMBL" id="AFRT01002509">
    <property type="protein sequence ID" value="ELU37661.1"/>
    <property type="molecule type" value="Genomic_DNA"/>
</dbReference>
<sequence length="109" mass="11199">MATIAVVPDVSCCASTQPLLRSGDGGCFPASSIAATSSSVRGATGRVARYSWMRSFREVVSNTYVTTTTPLARIQLMRTCAGVAFGPSRVAILSITTSTGPPGSLVIGL</sequence>
<accession>L8WHG1</accession>
<comment type="caution">
    <text evidence="1">The sequence shown here is derived from an EMBL/GenBank/DDBJ whole genome shotgun (WGS) entry which is preliminary data.</text>
</comment>
<reference evidence="1 2" key="1">
    <citation type="journal article" date="2013" name="Nat. Commun.">
        <title>The evolution and pathogenic mechanisms of the rice sheath blight pathogen.</title>
        <authorList>
            <person name="Zheng A."/>
            <person name="Lin R."/>
            <person name="Xu L."/>
            <person name="Qin P."/>
            <person name="Tang C."/>
            <person name="Ai P."/>
            <person name="Zhang D."/>
            <person name="Liu Y."/>
            <person name="Sun Z."/>
            <person name="Feng H."/>
            <person name="Wang Y."/>
            <person name="Chen Y."/>
            <person name="Liang X."/>
            <person name="Fu R."/>
            <person name="Li Q."/>
            <person name="Zhang J."/>
            <person name="Yu X."/>
            <person name="Xie Z."/>
            <person name="Ding L."/>
            <person name="Guan P."/>
            <person name="Tang J."/>
            <person name="Liang Y."/>
            <person name="Wang S."/>
            <person name="Deng Q."/>
            <person name="Li S."/>
            <person name="Zhu J."/>
            <person name="Wang L."/>
            <person name="Liu H."/>
            <person name="Li P."/>
        </authorList>
    </citation>
    <scope>NUCLEOTIDE SEQUENCE [LARGE SCALE GENOMIC DNA]</scope>
    <source>
        <strain evidence="2">AG-1 IA</strain>
    </source>
</reference>
<proteinExistence type="predicted"/>
<protein>
    <submittedName>
        <fullName evidence="1">Uncharacterized protein</fullName>
    </submittedName>
</protein>
<dbReference type="Proteomes" id="UP000011668">
    <property type="component" value="Unassembled WGS sequence"/>
</dbReference>
<evidence type="ECO:0000313" key="1">
    <source>
        <dbReference type="EMBL" id="ELU37661.1"/>
    </source>
</evidence>
<keyword evidence="2" id="KW-1185">Reference proteome</keyword>
<evidence type="ECO:0000313" key="2">
    <source>
        <dbReference type="Proteomes" id="UP000011668"/>
    </source>
</evidence>
<gene>
    <name evidence="1" type="ORF">AG1IA_08308</name>
</gene>
<name>L8WHG1_THACA</name>
<organism evidence="1 2">
    <name type="scientific">Thanatephorus cucumeris (strain AG1-IA)</name>
    <name type="common">Rice sheath blight fungus</name>
    <name type="synonym">Rhizoctonia solani</name>
    <dbReference type="NCBI Taxonomy" id="983506"/>
    <lineage>
        <taxon>Eukaryota</taxon>
        <taxon>Fungi</taxon>
        <taxon>Dikarya</taxon>
        <taxon>Basidiomycota</taxon>
        <taxon>Agaricomycotina</taxon>
        <taxon>Agaricomycetes</taxon>
        <taxon>Cantharellales</taxon>
        <taxon>Ceratobasidiaceae</taxon>
        <taxon>Rhizoctonia</taxon>
        <taxon>Rhizoctonia solani AG-1</taxon>
    </lineage>
</organism>
<dbReference type="AlphaFoldDB" id="L8WHG1"/>
<dbReference type="HOGENOM" id="CLU_2185729_0_0_1"/>